<feature type="domain" description="Histidine kinase" evidence="9">
    <location>
        <begin position="452"/>
        <end position="559"/>
    </location>
</feature>
<dbReference type="InterPro" id="IPR005467">
    <property type="entry name" value="His_kinase_dom"/>
</dbReference>
<dbReference type="InterPro" id="IPR010559">
    <property type="entry name" value="Sig_transdc_His_kin_internal"/>
</dbReference>
<evidence type="ECO:0000259" key="9">
    <source>
        <dbReference type="PROSITE" id="PS50109"/>
    </source>
</evidence>
<keyword evidence="8" id="KW-0472">Membrane</keyword>
<keyword evidence="8" id="KW-1133">Transmembrane helix</keyword>
<evidence type="ECO:0000256" key="1">
    <source>
        <dbReference type="ARBA" id="ARBA00000085"/>
    </source>
</evidence>
<dbReference type="InterPro" id="IPR050640">
    <property type="entry name" value="Bact_2-comp_sensor_kinase"/>
</dbReference>
<dbReference type="EC" id="2.7.13.3" evidence="2"/>
<organism evidence="10 11">
    <name type="scientific">Cohnella hashimotonis</name>
    <dbReference type="NCBI Taxonomy" id="2826895"/>
    <lineage>
        <taxon>Bacteria</taxon>
        <taxon>Bacillati</taxon>
        <taxon>Bacillota</taxon>
        <taxon>Bacilli</taxon>
        <taxon>Bacillales</taxon>
        <taxon>Paenibacillaceae</taxon>
        <taxon>Cohnella</taxon>
    </lineage>
</organism>
<evidence type="ECO:0000256" key="7">
    <source>
        <dbReference type="ARBA" id="ARBA00023012"/>
    </source>
</evidence>
<evidence type="ECO:0000256" key="3">
    <source>
        <dbReference type="ARBA" id="ARBA00022679"/>
    </source>
</evidence>
<dbReference type="Gene3D" id="3.30.565.10">
    <property type="entry name" value="Histidine kinase-like ATPase, C-terminal domain"/>
    <property type="match status" value="1"/>
</dbReference>
<dbReference type="InterPro" id="IPR036890">
    <property type="entry name" value="HATPase_C_sf"/>
</dbReference>
<keyword evidence="8" id="KW-0812">Transmembrane</keyword>
<dbReference type="PANTHER" id="PTHR34220:SF7">
    <property type="entry name" value="SENSOR HISTIDINE KINASE YPDA"/>
    <property type="match status" value="1"/>
</dbReference>
<protein>
    <recommendedName>
        <fullName evidence="2">histidine kinase</fullName>
        <ecNumber evidence="2">2.7.13.3</ecNumber>
    </recommendedName>
</protein>
<dbReference type="Pfam" id="PF06580">
    <property type="entry name" value="His_kinase"/>
    <property type="match status" value="1"/>
</dbReference>
<accession>A0ABT6TK37</accession>
<feature type="transmembrane region" description="Helical" evidence="8">
    <location>
        <begin position="271"/>
        <end position="291"/>
    </location>
</feature>
<reference evidence="10" key="1">
    <citation type="submission" date="2023-04" db="EMBL/GenBank/DDBJ databases">
        <title>Comparative genomic analysis of Cohnella hashimotonis sp. nov., isolated from the International Space Station.</title>
        <authorList>
            <person name="Venkateswaran K."/>
            <person name="Simpson A."/>
        </authorList>
    </citation>
    <scope>NUCLEOTIDE SEQUENCE</scope>
    <source>
        <strain evidence="10">F6_2S_P_1</strain>
    </source>
</reference>
<dbReference type="EMBL" id="JAGRPV010000001">
    <property type="protein sequence ID" value="MDI4647099.1"/>
    <property type="molecule type" value="Genomic_DNA"/>
</dbReference>
<keyword evidence="7" id="KW-0902">Two-component regulatory system</keyword>
<dbReference type="PANTHER" id="PTHR34220">
    <property type="entry name" value="SENSOR HISTIDINE KINASE YPDA"/>
    <property type="match status" value="1"/>
</dbReference>
<name>A0ABT6TK37_9BACL</name>
<comment type="catalytic activity">
    <reaction evidence="1">
        <text>ATP + protein L-histidine = ADP + protein N-phospho-L-histidine.</text>
        <dbReference type="EC" id="2.7.13.3"/>
    </reaction>
</comment>
<dbReference type="SMART" id="SM00387">
    <property type="entry name" value="HATPase_c"/>
    <property type="match status" value="1"/>
</dbReference>
<dbReference type="InterPro" id="IPR003594">
    <property type="entry name" value="HATPase_dom"/>
</dbReference>
<dbReference type="InterPro" id="IPR004358">
    <property type="entry name" value="Sig_transdc_His_kin-like_C"/>
</dbReference>
<evidence type="ECO:0000256" key="6">
    <source>
        <dbReference type="ARBA" id="ARBA00022840"/>
    </source>
</evidence>
<gene>
    <name evidence="10" type="ORF">KB449_19130</name>
</gene>
<dbReference type="GO" id="GO:0016301">
    <property type="term" value="F:kinase activity"/>
    <property type="evidence" value="ECO:0007669"/>
    <property type="project" value="UniProtKB-KW"/>
</dbReference>
<keyword evidence="5 10" id="KW-0418">Kinase</keyword>
<keyword evidence="6" id="KW-0067">ATP-binding</keyword>
<comment type="caution">
    <text evidence="10">The sequence shown here is derived from an EMBL/GenBank/DDBJ whole genome shotgun (WGS) entry which is preliminary data.</text>
</comment>
<keyword evidence="11" id="KW-1185">Reference proteome</keyword>
<dbReference type="SUPFAM" id="SSF55874">
    <property type="entry name" value="ATPase domain of HSP90 chaperone/DNA topoisomerase II/histidine kinase"/>
    <property type="match status" value="1"/>
</dbReference>
<keyword evidence="3" id="KW-0808">Transferase</keyword>
<dbReference type="Proteomes" id="UP001161691">
    <property type="component" value="Unassembled WGS sequence"/>
</dbReference>
<dbReference type="PRINTS" id="PR00344">
    <property type="entry name" value="BCTRLSENSOR"/>
</dbReference>
<evidence type="ECO:0000256" key="4">
    <source>
        <dbReference type="ARBA" id="ARBA00022741"/>
    </source>
</evidence>
<dbReference type="PROSITE" id="PS50109">
    <property type="entry name" value="HIS_KIN"/>
    <property type="match status" value="1"/>
</dbReference>
<keyword evidence="4" id="KW-0547">Nucleotide-binding</keyword>
<evidence type="ECO:0000256" key="2">
    <source>
        <dbReference type="ARBA" id="ARBA00012438"/>
    </source>
</evidence>
<sequence length="574" mass="64278">MLGIKRKWYQMSLTKKLVFFYLPFFILPSVMGLALLAKNYNTVTRENAKAYSDTIVSLTVDKLDAAIESYNKLSLQLLTSSEITSLLTTPTANEFERLEIQRKLEKAATPIIGGIDSRKIMACVFEVKSGVYAIGKQPESGLTAADRQAIEQQNGAPYWASSPAESEGGASDDVFRLSRVMKDDNFRPIGIFYFVVNRDVFKDILSSAMAGPNTYFELTGVQGRLLGEPADQTASFSRALRTGETLAHNGWTLTATFALSTLYATMYRMSIFAVWLALICVALGLIASQVVRSDLAVPIVKLMANMKQGLRGGPPHALRKIKGAREIRELNDTFISVMYEIHNLIAEVKKSEERKRDAQLQVLQHQLSPHFLYNTLNSIRWMAMIRKQDHIRDMVDALSHLLRYTIRDTNELVSLEDEVAIMKDFVKIQQVRYQNFSFIVDVPEALLSRRMLKLLLQPLLENAIVHGLSSIGHAGEIRLIASEEKKMLRIKIVDNGAGIEAERLEQISINLRQGIQGRHIGISNVKERIELHYGFPYGLEISSRPGGGTAVEVRLPLLESEADASNVENSDRGR</sequence>
<evidence type="ECO:0000256" key="5">
    <source>
        <dbReference type="ARBA" id="ARBA00022777"/>
    </source>
</evidence>
<evidence type="ECO:0000256" key="8">
    <source>
        <dbReference type="SAM" id="Phobius"/>
    </source>
</evidence>
<dbReference type="RefSeq" id="WP_282909901.1">
    <property type="nucleotide sequence ID" value="NZ_JAGRPV010000001.1"/>
</dbReference>
<dbReference type="Pfam" id="PF02518">
    <property type="entry name" value="HATPase_c"/>
    <property type="match status" value="1"/>
</dbReference>
<evidence type="ECO:0000313" key="10">
    <source>
        <dbReference type="EMBL" id="MDI4647099.1"/>
    </source>
</evidence>
<evidence type="ECO:0000313" key="11">
    <source>
        <dbReference type="Proteomes" id="UP001161691"/>
    </source>
</evidence>
<proteinExistence type="predicted"/>